<dbReference type="Gene3D" id="2.60.40.10">
    <property type="entry name" value="Immunoglobulins"/>
    <property type="match status" value="1"/>
</dbReference>
<reference evidence="3 4" key="1">
    <citation type="submission" date="2019-01" db="EMBL/GenBank/DDBJ databases">
        <title>A chromosome-scale genome assembly of the yellow perch, Perca flavescens.</title>
        <authorList>
            <person name="Feron R."/>
            <person name="Morvezen R."/>
            <person name="Bestin A."/>
            <person name="Haffray P."/>
            <person name="Klopp C."/>
            <person name="Zahm M."/>
            <person name="Cabau C."/>
            <person name="Roques C."/>
            <person name="Donnadieu C."/>
            <person name="Bouchez O."/>
            <person name="Christie M."/>
            <person name="Larson W."/>
            <person name="Guiguen Y."/>
        </authorList>
    </citation>
    <scope>NUCLEOTIDE SEQUENCE [LARGE SCALE GENOMIC DNA]</scope>
    <source>
        <strain evidence="3">YP-PL-M2</strain>
        <tissue evidence="3">Blood</tissue>
    </source>
</reference>
<protein>
    <recommendedName>
        <fullName evidence="2">Ig-like domain-containing protein</fullName>
    </recommendedName>
</protein>
<organism evidence="3 4">
    <name type="scientific">Perca flavescens</name>
    <name type="common">American yellow perch</name>
    <name type="synonym">Morone flavescens</name>
    <dbReference type="NCBI Taxonomy" id="8167"/>
    <lineage>
        <taxon>Eukaryota</taxon>
        <taxon>Metazoa</taxon>
        <taxon>Chordata</taxon>
        <taxon>Craniata</taxon>
        <taxon>Vertebrata</taxon>
        <taxon>Euteleostomi</taxon>
        <taxon>Actinopterygii</taxon>
        <taxon>Neopterygii</taxon>
        <taxon>Teleostei</taxon>
        <taxon>Neoteleostei</taxon>
        <taxon>Acanthomorphata</taxon>
        <taxon>Eupercaria</taxon>
        <taxon>Perciformes</taxon>
        <taxon>Percoidei</taxon>
        <taxon>Percidae</taxon>
        <taxon>Percinae</taxon>
        <taxon>Perca</taxon>
    </lineage>
</organism>
<keyword evidence="1" id="KW-1133">Transmembrane helix</keyword>
<comment type="caution">
    <text evidence="3">The sequence shown here is derived from an EMBL/GenBank/DDBJ whole genome shotgun (WGS) entry which is preliminary data.</text>
</comment>
<keyword evidence="1" id="KW-0812">Transmembrane</keyword>
<dbReference type="Proteomes" id="UP000295070">
    <property type="component" value="Chromosome 10"/>
</dbReference>
<keyword evidence="1" id="KW-0472">Membrane</keyword>
<feature type="domain" description="Ig-like" evidence="2">
    <location>
        <begin position="30"/>
        <end position="85"/>
    </location>
</feature>
<proteinExistence type="predicted"/>
<feature type="transmembrane region" description="Helical" evidence="1">
    <location>
        <begin position="132"/>
        <end position="156"/>
    </location>
</feature>
<gene>
    <name evidence="3" type="ORF">EPR50_G00108510</name>
</gene>
<dbReference type="PROSITE" id="PS50835">
    <property type="entry name" value="IG_LIKE"/>
    <property type="match status" value="1"/>
</dbReference>
<sequence>MEAEIGLLLMILGVSHGRDEGVLLLWGGDSPQYSWTLDGRTLTDAELLSGNTETNSITLKQKVSGRLVCSVRNQVSNVSEEKTISTCGFIFINCTLTNGTHISQRVFAANNTLCQPTTTPATTADPSTVDHSLLICGVRAAVVVLALIGIIVYFAWKERKYKMVRRKMDYQENSVVMVEMRS</sequence>
<evidence type="ECO:0000256" key="1">
    <source>
        <dbReference type="SAM" id="Phobius"/>
    </source>
</evidence>
<name>A0A484CY79_PERFV</name>
<dbReference type="InterPro" id="IPR007110">
    <property type="entry name" value="Ig-like_dom"/>
</dbReference>
<evidence type="ECO:0000259" key="2">
    <source>
        <dbReference type="PROSITE" id="PS50835"/>
    </source>
</evidence>
<keyword evidence="4" id="KW-1185">Reference proteome</keyword>
<dbReference type="STRING" id="8167.A0A484CY79"/>
<accession>A0A484CY79</accession>
<dbReference type="InterPro" id="IPR013783">
    <property type="entry name" value="Ig-like_fold"/>
</dbReference>
<dbReference type="EMBL" id="SCKG01000010">
    <property type="protein sequence ID" value="TDH07690.1"/>
    <property type="molecule type" value="Genomic_DNA"/>
</dbReference>
<evidence type="ECO:0000313" key="4">
    <source>
        <dbReference type="Proteomes" id="UP000295070"/>
    </source>
</evidence>
<evidence type="ECO:0000313" key="3">
    <source>
        <dbReference type="EMBL" id="TDH07690.1"/>
    </source>
</evidence>
<dbReference type="AlphaFoldDB" id="A0A484CY79"/>